<accession>A0A433SJI4</accession>
<proteinExistence type="predicted"/>
<name>A0A433SJI4_ELYCH</name>
<organism evidence="1 2">
    <name type="scientific">Elysia chlorotica</name>
    <name type="common">Eastern emerald elysia</name>
    <name type="synonym">Sea slug</name>
    <dbReference type="NCBI Taxonomy" id="188477"/>
    <lineage>
        <taxon>Eukaryota</taxon>
        <taxon>Metazoa</taxon>
        <taxon>Spiralia</taxon>
        <taxon>Lophotrochozoa</taxon>
        <taxon>Mollusca</taxon>
        <taxon>Gastropoda</taxon>
        <taxon>Heterobranchia</taxon>
        <taxon>Euthyneura</taxon>
        <taxon>Panpulmonata</taxon>
        <taxon>Sacoglossa</taxon>
        <taxon>Placobranchoidea</taxon>
        <taxon>Plakobranchidae</taxon>
        <taxon>Elysia</taxon>
    </lineage>
</organism>
<keyword evidence="2" id="KW-1185">Reference proteome</keyword>
<comment type="caution">
    <text evidence="1">The sequence shown here is derived from an EMBL/GenBank/DDBJ whole genome shotgun (WGS) entry which is preliminary data.</text>
</comment>
<dbReference type="Proteomes" id="UP000271974">
    <property type="component" value="Unassembled WGS sequence"/>
</dbReference>
<dbReference type="AlphaFoldDB" id="A0A433SJI4"/>
<dbReference type="EMBL" id="RQTK01001754">
    <property type="protein sequence ID" value="RUS69260.1"/>
    <property type="molecule type" value="Genomic_DNA"/>
</dbReference>
<evidence type="ECO:0000313" key="1">
    <source>
        <dbReference type="EMBL" id="RUS69260.1"/>
    </source>
</evidence>
<protein>
    <submittedName>
        <fullName evidence="1">Uncharacterized protein</fullName>
    </submittedName>
</protein>
<feature type="non-terminal residue" evidence="1">
    <location>
        <position position="133"/>
    </location>
</feature>
<feature type="non-terminal residue" evidence="1">
    <location>
        <position position="1"/>
    </location>
</feature>
<evidence type="ECO:0000313" key="2">
    <source>
        <dbReference type="Proteomes" id="UP000271974"/>
    </source>
</evidence>
<reference evidence="1 2" key="1">
    <citation type="submission" date="2019-01" db="EMBL/GenBank/DDBJ databases">
        <title>A draft genome assembly of the solar-powered sea slug Elysia chlorotica.</title>
        <authorList>
            <person name="Cai H."/>
            <person name="Li Q."/>
            <person name="Fang X."/>
            <person name="Li J."/>
            <person name="Curtis N.E."/>
            <person name="Altenburger A."/>
            <person name="Shibata T."/>
            <person name="Feng M."/>
            <person name="Maeda T."/>
            <person name="Schwartz J.A."/>
            <person name="Shigenobu S."/>
            <person name="Lundholm N."/>
            <person name="Nishiyama T."/>
            <person name="Yang H."/>
            <person name="Hasebe M."/>
            <person name="Li S."/>
            <person name="Pierce S.K."/>
            <person name="Wang J."/>
        </authorList>
    </citation>
    <scope>NUCLEOTIDE SEQUENCE [LARGE SCALE GENOMIC DNA]</scope>
    <source>
        <strain evidence="1">EC2010</strain>
        <tissue evidence="1">Whole organism of an adult</tissue>
    </source>
</reference>
<sequence length="133" mass="15296">NRILRPVLRTVCRIRNGPSLPALHHHDQRLLRPEARAVCRHSDFRFRPRSVGDVPAHRPVDRGVRLAGVLPHRGRDAPQPLRLLQSDETPGGQLQDVVQKQRGLLLLLLLHRYTGHRGIAQRIETHYRGQHDE</sequence>
<gene>
    <name evidence="1" type="ORF">EGW08_022974</name>
</gene>